<gene>
    <name evidence="2" type="ORF">HHI_03042</name>
</gene>
<sequence>MAAKTGIDLAKAGARETAEAVRAGAISALEAADAAIARIEAVDGAINAVVVRDFERARAAAKAVDASRMPGDMRRLLGVPMTVKESNDVAGLPSTWGFESFKDVDASRDAVVVTRLKAEGAIILGKTNVPVALGDWQSVNPVYGRTVNPFDHTRSPGGSSGGAAAALATGMVPLEIGSDIGGSIRFPAHMCGVFGHKPSWGIVPQRGHLFPGTDGCDAPLAVVGPMARNVGDLIAALEVIAGPEAGSGMRLDLPAPRAGGLGGFRVRVLREMPGVPVDRDTGNALERFAGQLRAAGVVVSEGSEGLPDLAEMVPTYVRMLMTVISRGEPSATPISAHDWMNLLDYQLAITRQWSAFFEGADILLSPAFSTPAFPHKDEPDWGKRTLDIDGLTLPYGAQLAWASIATFAGLPSTCVPVAKSVGGLPIGFQLIGAPFADRTTLRFASLLEAAGLIE</sequence>
<feature type="domain" description="Amidase" evidence="1">
    <location>
        <begin position="32"/>
        <end position="322"/>
    </location>
</feature>
<organism evidence="2 3">
    <name type="scientific">Hyphomonas hirschiana VP5</name>
    <dbReference type="NCBI Taxonomy" id="1280951"/>
    <lineage>
        <taxon>Bacteria</taxon>
        <taxon>Pseudomonadati</taxon>
        <taxon>Pseudomonadota</taxon>
        <taxon>Alphaproteobacteria</taxon>
        <taxon>Hyphomonadales</taxon>
        <taxon>Hyphomonadaceae</taxon>
        <taxon>Hyphomonas</taxon>
    </lineage>
</organism>
<dbReference type="SUPFAM" id="SSF75304">
    <property type="entry name" value="Amidase signature (AS) enzymes"/>
    <property type="match status" value="1"/>
</dbReference>
<name>A0A059FYE0_9PROT</name>
<dbReference type="EMBL" id="ARYI01000002">
    <property type="protein sequence ID" value="KCZ95713.1"/>
    <property type="molecule type" value="Genomic_DNA"/>
</dbReference>
<dbReference type="Proteomes" id="UP000025061">
    <property type="component" value="Unassembled WGS sequence"/>
</dbReference>
<dbReference type="PANTHER" id="PTHR43372">
    <property type="entry name" value="FATTY-ACID AMIDE HYDROLASE"/>
    <property type="match status" value="1"/>
</dbReference>
<keyword evidence="3" id="KW-1185">Reference proteome</keyword>
<accession>A0A059FYE0</accession>
<dbReference type="PANTHER" id="PTHR43372:SF4">
    <property type="entry name" value="FATTY-ACID AMIDE HYDROLASE 2"/>
    <property type="match status" value="1"/>
</dbReference>
<dbReference type="InterPro" id="IPR023631">
    <property type="entry name" value="Amidase_dom"/>
</dbReference>
<dbReference type="InterPro" id="IPR036928">
    <property type="entry name" value="AS_sf"/>
</dbReference>
<dbReference type="GO" id="GO:0012505">
    <property type="term" value="C:endomembrane system"/>
    <property type="evidence" value="ECO:0007669"/>
    <property type="project" value="TreeGrafter"/>
</dbReference>
<dbReference type="InterPro" id="IPR052739">
    <property type="entry name" value="FAAH2"/>
</dbReference>
<evidence type="ECO:0000313" key="3">
    <source>
        <dbReference type="Proteomes" id="UP000025061"/>
    </source>
</evidence>
<evidence type="ECO:0000313" key="2">
    <source>
        <dbReference type="EMBL" id="KCZ95713.1"/>
    </source>
</evidence>
<evidence type="ECO:0000259" key="1">
    <source>
        <dbReference type="Pfam" id="PF01425"/>
    </source>
</evidence>
<protein>
    <submittedName>
        <fullName evidence="2">Amidase family protein</fullName>
    </submittedName>
</protein>
<dbReference type="AlphaFoldDB" id="A0A059FYE0"/>
<dbReference type="RefSeq" id="WP_011646352.1">
    <property type="nucleotide sequence ID" value="NZ_ARYI01000002.1"/>
</dbReference>
<feature type="domain" description="Amidase" evidence="1">
    <location>
        <begin position="343"/>
        <end position="441"/>
    </location>
</feature>
<comment type="caution">
    <text evidence="2">The sequence shown here is derived from an EMBL/GenBank/DDBJ whole genome shotgun (WGS) entry which is preliminary data.</text>
</comment>
<dbReference type="OrthoDB" id="9777859at2"/>
<dbReference type="Gene3D" id="3.90.1300.10">
    <property type="entry name" value="Amidase signature (AS) domain"/>
    <property type="match status" value="1"/>
</dbReference>
<dbReference type="PATRIC" id="fig|1280951.3.peg.614"/>
<dbReference type="Pfam" id="PF01425">
    <property type="entry name" value="Amidase"/>
    <property type="match status" value="2"/>
</dbReference>
<reference evidence="2 3" key="1">
    <citation type="submission" date="2013-04" db="EMBL/GenBank/DDBJ databases">
        <title>Hyphomonas hirschiana VP5 Genome Sequencing.</title>
        <authorList>
            <person name="Lai Q."/>
            <person name="Shao Z."/>
        </authorList>
    </citation>
    <scope>NUCLEOTIDE SEQUENCE [LARGE SCALE GENOMIC DNA]</scope>
    <source>
        <strain evidence="2 3">VP5</strain>
    </source>
</reference>
<proteinExistence type="predicted"/>